<dbReference type="GO" id="GO:0016020">
    <property type="term" value="C:membrane"/>
    <property type="evidence" value="ECO:0007669"/>
    <property type="project" value="UniProtKB-SubCell"/>
</dbReference>
<proteinExistence type="inferred from homology"/>
<name>A7RSY6_NEMVE</name>
<evidence type="ECO:0000313" key="7">
    <source>
        <dbReference type="Proteomes" id="UP000001593"/>
    </source>
</evidence>
<dbReference type="PANTHER" id="PTHR12422">
    <property type="entry name" value="GH09096P"/>
    <property type="match status" value="1"/>
</dbReference>
<evidence type="ECO:0000256" key="2">
    <source>
        <dbReference type="ARBA" id="ARBA00005778"/>
    </source>
</evidence>
<dbReference type="HOGENOM" id="CLU_1965082_0_0_1"/>
<dbReference type="eggNOG" id="KOG3951">
    <property type="taxonomic scope" value="Eukaryota"/>
</dbReference>
<evidence type="ECO:0000313" key="6">
    <source>
        <dbReference type="EMBL" id="EDO45302.1"/>
    </source>
</evidence>
<feature type="non-terminal residue" evidence="6">
    <location>
        <position position="1"/>
    </location>
</feature>
<dbReference type="InterPro" id="IPR039789">
    <property type="entry name" value="CYRI"/>
</dbReference>
<evidence type="ECO:0000256" key="1">
    <source>
        <dbReference type="ARBA" id="ARBA00004635"/>
    </source>
</evidence>
<dbReference type="GO" id="GO:0031267">
    <property type="term" value="F:small GTPase binding"/>
    <property type="evidence" value="ECO:0007669"/>
    <property type="project" value="InterPro"/>
</dbReference>
<dbReference type="EMBL" id="DS469536">
    <property type="protein sequence ID" value="EDO45302.1"/>
    <property type="molecule type" value="Genomic_DNA"/>
</dbReference>
<comment type="similarity">
    <text evidence="2">Belongs to the CYRI family.</text>
</comment>
<reference evidence="6 7" key="1">
    <citation type="journal article" date="2007" name="Science">
        <title>Sea anemone genome reveals ancestral eumetazoan gene repertoire and genomic organization.</title>
        <authorList>
            <person name="Putnam N.H."/>
            <person name="Srivastava M."/>
            <person name="Hellsten U."/>
            <person name="Dirks B."/>
            <person name="Chapman J."/>
            <person name="Salamov A."/>
            <person name="Terry A."/>
            <person name="Shapiro H."/>
            <person name="Lindquist E."/>
            <person name="Kapitonov V.V."/>
            <person name="Jurka J."/>
            <person name="Genikhovich G."/>
            <person name="Grigoriev I.V."/>
            <person name="Lucas S.M."/>
            <person name="Steele R.E."/>
            <person name="Finnerty J.R."/>
            <person name="Technau U."/>
            <person name="Martindale M.Q."/>
            <person name="Rokhsar D.S."/>
        </authorList>
    </citation>
    <scope>NUCLEOTIDE SEQUENCE [LARGE SCALE GENOMIC DNA]</scope>
    <source>
        <strain evidence="7">CH2 X CH6</strain>
    </source>
</reference>
<dbReference type="GO" id="GO:0030833">
    <property type="term" value="P:regulation of actin filament polymerization"/>
    <property type="evidence" value="ECO:0007669"/>
    <property type="project" value="InterPro"/>
</dbReference>
<evidence type="ECO:0000256" key="3">
    <source>
        <dbReference type="ARBA" id="ARBA00023136"/>
    </source>
</evidence>
<dbReference type="KEGG" id="nve:5517364"/>
<keyword evidence="4" id="KW-0449">Lipoprotein</keyword>
<dbReference type="Proteomes" id="UP000001593">
    <property type="component" value="Unassembled WGS sequence"/>
</dbReference>
<organism evidence="6 7">
    <name type="scientific">Nematostella vectensis</name>
    <name type="common">Starlet sea anemone</name>
    <dbReference type="NCBI Taxonomy" id="45351"/>
    <lineage>
        <taxon>Eukaryota</taxon>
        <taxon>Metazoa</taxon>
        <taxon>Cnidaria</taxon>
        <taxon>Anthozoa</taxon>
        <taxon>Hexacorallia</taxon>
        <taxon>Actiniaria</taxon>
        <taxon>Edwardsiidae</taxon>
        <taxon>Nematostella</taxon>
    </lineage>
</organism>
<keyword evidence="3" id="KW-0472">Membrane</keyword>
<dbReference type="PhylomeDB" id="A7RSY6"/>
<accession>A7RSY6</accession>
<feature type="domain" description="CYRIA/CYRIB Rac1 binding" evidence="5">
    <location>
        <begin position="7"/>
        <end position="128"/>
    </location>
</feature>
<feature type="non-terminal residue" evidence="6">
    <location>
        <position position="128"/>
    </location>
</feature>
<keyword evidence="7" id="KW-1185">Reference proteome</keyword>
<dbReference type="Pfam" id="PF07159">
    <property type="entry name" value="CYRIA-B_Rac1-bd"/>
    <property type="match status" value="1"/>
</dbReference>
<evidence type="ECO:0000256" key="4">
    <source>
        <dbReference type="ARBA" id="ARBA00023288"/>
    </source>
</evidence>
<dbReference type="AlphaFoldDB" id="A7RSY6"/>
<evidence type="ECO:0000259" key="5">
    <source>
        <dbReference type="Pfam" id="PF07159"/>
    </source>
</evidence>
<protein>
    <recommendedName>
        <fullName evidence="5">CYRIA/CYRIB Rac1 binding domain-containing protein</fullName>
    </recommendedName>
</protein>
<sequence length="128" mass="14692">LYYFLLDAQPTETEREVYEVVKGVLDSADRMLEELRSYPGASQAIREAISNPMNEDLQEIAWREVVPLVGKLKTFYEYATELESVLPQLLHALCAGPDTPIEHLEKHQALAKQFAEILHFTLKFDDLK</sequence>
<dbReference type="InterPro" id="IPR009828">
    <property type="entry name" value="CYRIA/CYRIB_Rac1-bd"/>
</dbReference>
<dbReference type="InParanoid" id="A7RSY6"/>
<gene>
    <name evidence="6" type="ORF">NEMVEDRAFT_v1g92431</name>
</gene>
<comment type="subcellular location">
    <subcellularLocation>
        <location evidence="1">Membrane</location>
        <topology evidence="1">Lipid-anchor</topology>
    </subcellularLocation>
</comment>